<dbReference type="PANTHER" id="PTHR48075:SF5">
    <property type="entry name" value="3-HYDROXYBUTYRYL-COA DEHYDROGENASE"/>
    <property type="match status" value="1"/>
</dbReference>
<dbReference type="GO" id="GO:0070403">
    <property type="term" value="F:NAD+ binding"/>
    <property type="evidence" value="ECO:0007669"/>
    <property type="project" value="InterPro"/>
</dbReference>
<sequence>MTSHNSSLSPSSTRTVVVGGGTMGADIAVVLLRANSAVHVVEPRADAHATIHERIAANLEQIGRADAGLLQIVQTIDDIHWPDIDLVIECIPEKLDMKRALFSALSERARPDALLASNSSSFPISQIAEGLPGRQRMMGLHFFMPAHIVPLVEVVLGPNTDAALAEALAALMRRCGSVPIMVRKDIPGFVANRLQHALAREAFSMIQEGIVTPEDIDNAVRFGFGFRYIAAGPIMQKEHAGLDVHAAAAATIYPTLSNTAVPPSTLADKPAQGHLGMKTGQGFYAWTEDSIAAERKRYDAALRKGLEILSGELPPIQPDDA</sequence>
<dbReference type="SUPFAM" id="SSF51735">
    <property type="entry name" value="NAD(P)-binding Rossmann-fold domains"/>
    <property type="match status" value="1"/>
</dbReference>
<evidence type="ECO:0000259" key="4">
    <source>
        <dbReference type="Pfam" id="PF02737"/>
    </source>
</evidence>
<feature type="site" description="Important for catalytic activity" evidence="2">
    <location>
        <position position="141"/>
    </location>
</feature>
<name>A0A853FBJ1_9BURK</name>
<dbReference type="PANTHER" id="PTHR48075">
    <property type="entry name" value="3-HYDROXYACYL-COA DEHYDROGENASE FAMILY PROTEIN"/>
    <property type="match status" value="1"/>
</dbReference>
<organism evidence="5 6">
    <name type="scientific">Allopusillimonas soli</name>
    <dbReference type="NCBI Taxonomy" id="659016"/>
    <lineage>
        <taxon>Bacteria</taxon>
        <taxon>Pseudomonadati</taxon>
        <taxon>Pseudomonadota</taxon>
        <taxon>Betaproteobacteria</taxon>
        <taxon>Burkholderiales</taxon>
        <taxon>Alcaligenaceae</taxon>
        <taxon>Allopusillimonas</taxon>
    </lineage>
</organism>
<dbReference type="OrthoDB" id="5287258at2"/>
<gene>
    <name evidence="5" type="ORF">H0A68_11265</name>
</gene>
<dbReference type="InterPro" id="IPR008927">
    <property type="entry name" value="6-PGluconate_DH-like_C_sf"/>
</dbReference>
<dbReference type="EMBL" id="JACCEW010000003">
    <property type="protein sequence ID" value="NYT37453.1"/>
    <property type="molecule type" value="Genomic_DNA"/>
</dbReference>
<evidence type="ECO:0000259" key="3">
    <source>
        <dbReference type="Pfam" id="PF00725"/>
    </source>
</evidence>
<proteinExistence type="predicted"/>
<dbReference type="GO" id="GO:0016616">
    <property type="term" value="F:oxidoreductase activity, acting on the CH-OH group of donors, NAD or NADP as acceptor"/>
    <property type="evidence" value="ECO:0007669"/>
    <property type="project" value="InterPro"/>
</dbReference>
<reference evidence="5 6" key="1">
    <citation type="submission" date="2020-07" db="EMBL/GenBank/DDBJ databases">
        <title>Taxonomic revisions and descriptions of new bacterial species based on genomic comparisons in the high-G+C-content subgroup of the family Alcaligenaceae.</title>
        <authorList>
            <person name="Szabo A."/>
            <person name="Felfoldi T."/>
        </authorList>
    </citation>
    <scope>NUCLEOTIDE SEQUENCE [LARGE SCALE GENOMIC DNA]</scope>
    <source>
        <strain evidence="5 6">DSM 25264</strain>
    </source>
</reference>
<dbReference type="RefSeq" id="WP_129969404.1">
    <property type="nucleotide sequence ID" value="NZ_JACCEW010000003.1"/>
</dbReference>
<dbReference type="AlphaFoldDB" id="A0A853FBJ1"/>
<dbReference type="InterPro" id="IPR013328">
    <property type="entry name" value="6PGD_dom2"/>
</dbReference>
<keyword evidence="1" id="KW-0560">Oxidoreductase</keyword>
<dbReference type="InterPro" id="IPR006176">
    <property type="entry name" value="3-OHacyl-CoA_DH_NAD-bd"/>
</dbReference>
<dbReference type="InterPro" id="IPR006108">
    <property type="entry name" value="3HC_DH_C"/>
</dbReference>
<dbReference type="Pfam" id="PF02737">
    <property type="entry name" value="3HCDH_N"/>
    <property type="match status" value="1"/>
</dbReference>
<evidence type="ECO:0000256" key="1">
    <source>
        <dbReference type="ARBA" id="ARBA00023002"/>
    </source>
</evidence>
<protein>
    <submittedName>
        <fullName evidence="5">3-hydroxyacyl-CoA dehydrogenase</fullName>
    </submittedName>
</protein>
<comment type="caution">
    <text evidence="5">The sequence shown here is derived from an EMBL/GenBank/DDBJ whole genome shotgun (WGS) entry which is preliminary data.</text>
</comment>
<evidence type="ECO:0000313" key="5">
    <source>
        <dbReference type="EMBL" id="NYT37453.1"/>
    </source>
</evidence>
<dbReference type="InterPro" id="IPR022694">
    <property type="entry name" value="3-OHacyl-CoA_DH"/>
</dbReference>
<evidence type="ECO:0000256" key="2">
    <source>
        <dbReference type="PIRSR" id="PIRSR000105-1"/>
    </source>
</evidence>
<dbReference type="Gene3D" id="3.40.50.720">
    <property type="entry name" value="NAD(P)-binding Rossmann-like Domain"/>
    <property type="match status" value="1"/>
</dbReference>
<dbReference type="Pfam" id="PF00725">
    <property type="entry name" value="3HCDH"/>
    <property type="match status" value="1"/>
</dbReference>
<feature type="domain" description="3-hydroxyacyl-CoA dehydrogenase C-terminal" evidence="3">
    <location>
        <begin position="188"/>
        <end position="286"/>
    </location>
</feature>
<accession>A0A853FBJ1</accession>
<keyword evidence="6" id="KW-1185">Reference proteome</keyword>
<dbReference type="InterPro" id="IPR036291">
    <property type="entry name" value="NAD(P)-bd_dom_sf"/>
</dbReference>
<dbReference type="GO" id="GO:0006631">
    <property type="term" value="P:fatty acid metabolic process"/>
    <property type="evidence" value="ECO:0007669"/>
    <property type="project" value="InterPro"/>
</dbReference>
<dbReference type="Gene3D" id="1.10.1040.10">
    <property type="entry name" value="N-(1-d-carboxylethyl)-l-norvaline Dehydrogenase, domain 2"/>
    <property type="match status" value="1"/>
</dbReference>
<evidence type="ECO:0000313" key="6">
    <source>
        <dbReference type="Proteomes" id="UP000580517"/>
    </source>
</evidence>
<dbReference type="SUPFAM" id="SSF48179">
    <property type="entry name" value="6-phosphogluconate dehydrogenase C-terminal domain-like"/>
    <property type="match status" value="1"/>
</dbReference>
<feature type="domain" description="3-hydroxyacyl-CoA dehydrogenase NAD binding" evidence="4">
    <location>
        <begin position="16"/>
        <end position="185"/>
    </location>
</feature>
<dbReference type="PIRSF" id="PIRSF000105">
    <property type="entry name" value="HCDH"/>
    <property type="match status" value="1"/>
</dbReference>
<dbReference type="Proteomes" id="UP000580517">
    <property type="component" value="Unassembled WGS sequence"/>
</dbReference>